<evidence type="ECO:0000256" key="1">
    <source>
        <dbReference type="ARBA" id="ARBA00009993"/>
    </source>
</evidence>
<comment type="similarity">
    <text evidence="1">Belongs to the SKP1 family.</text>
</comment>
<reference evidence="6" key="1">
    <citation type="submission" date="2023-06" db="EMBL/GenBank/DDBJ databases">
        <title>Genomic analysis of the entomopathogenic nematode Steinernema hermaphroditum.</title>
        <authorList>
            <person name="Schwarz E.M."/>
            <person name="Heppert J.K."/>
            <person name="Baniya A."/>
            <person name="Schwartz H.T."/>
            <person name="Tan C.-H."/>
            <person name="Antoshechkin I."/>
            <person name="Sternberg P.W."/>
            <person name="Goodrich-Blair H."/>
            <person name="Dillman A.R."/>
        </authorList>
    </citation>
    <scope>NUCLEOTIDE SEQUENCE</scope>
    <source>
        <strain evidence="6">PS9179</strain>
        <tissue evidence="6">Whole animal</tissue>
    </source>
</reference>
<sequence>MVKLNLLRLLFVFVFLVGLLDAQRCTSNDACKPRGGCNGFCDKGTDRPHIVTRSIPSTAMASTSAESAVPAESVPVEGNLKLRSLDDKEFLFPLKDVKKAAMLQTMIADLGLYSEEAMESQPVPLPSVGGDALECIVEWCRLHADEAPRSDEDRQIHRFNRNVAKEDVELFDQQNPRKKLADVINAAYFLDMPDLIDALVKYTANNLEGKTAEEMSSWLEIPLKKDERKTAADDQGDDDDDGQSSEKRERTDADQPGTSQQAREGAGEGSAPAQDE</sequence>
<gene>
    <name evidence="6" type="ORF">QR680_007474</name>
</gene>
<dbReference type="Proteomes" id="UP001175271">
    <property type="component" value="Unassembled WGS sequence"/>
</dbReference>
<comment type="caution">
    <text evidence="6">The sequence shown here is derived from an EMBL/GenBank/DDBJ whole genome shotgun (WGS) entry which is preliminary data.</text>
</comment>
<dbReference type="InterPro" id="IPR016073">
    <property type="entry name" value="Skp1_comp_POZ"/>
</dbReference>
<accession>A0AA39M610</accession>
<dbReference type="InterPro" id="IPR001232">
    <property type="entry name" value="SKP1-like"/>
</dbReference>
<organism evidence="6 7">
    <name type="scientific">Steinernema hermaphroditum</name>
    <dbReference type="NCBI Taxonomy" id="289476"/>
    <lineage>
        <taxon>Eukaryota</taxon>
        <taxon>Metazoa</taxon>
        <taxon>Ecdysozoa</taxon>
        <taxon>Nematoda</taxon>
        <taxon>Chromadorea</taxon>
        <taxon>Rhabditida</taxon>
        <taxon>Tylenchina</taxon>
        <taxon>Panagrolaimomorpha</taxon>
        <taxon>Strongyloidoidea</taxon>
        <taxon>Steinernematidae</taxon>
        <taxon>Steinernema</taxon>
    </lineage>
</organism>
<keyword evidence="4" id="KW-0732">Signal</keyword>
<evidence type="ECO:0000313" key="6">
    <source>
        <dbReference type="EMBL" id="KAK0422267.1"/>
    </source>
</evidence>
<feature type="chain" id="PRO_5041463739" description="SKP1 component POZ domain-containing protein" evidence="4">
    <location>
        <begin position="23"/>
        <end position="276"/>
    </location>
</feature>
<dbReference type="SUPFAM" id="SSF81382">
    <property type="entry name" value="Skp1 dimerisation domain-like"/>
    <property type="match status" value="1"/>
</dbReference>
<dbReference type="SMART" id="SM00512">
    <property type="entry name" value="Skp1"/>
    <property type="match status" value="1"/>
</dbReference>
<evidence type="ECO:0000259" key="5">
    <source>
        <dbReference type="Pfam" id="PF03931"/>
    </source>
</evidence>
<dbReference type="PANTHER" id="PTHR11165">
    <property type="entry name" value="SKP1"/>
    <property type="match status" value="1"/>
</dbReference>
<proteinExistence type="inferred from homology"/>
<dbReference type="Pfam" id="PF03931">
    <property type="entry name" value="Skp1_POZ"/>
    <property type="match status" value="1"/>
</dbReference>
<keyword evidence="2" id="KW-0833">Ubl conjugation pathway</keyword>
<dbReference type="Gene3D" id="3.30.710.10">
    <property type="entry name" value="Potassium Channel Kv1.1, Chain A"/>
    <property type="match status" value="1"/>
</dbReference>
<feature type="signal peptide" evidence="4">
    <location>
        <begin position="1"/>
        <end position="22"/>
    </location>
</feature>
<evidence type="ECO:0000256" key="3">
    <source>
        <dbReference type="SAM" id="MobiDB-lite"/>
    </source>
</evidence>
<feature type="domain" description="SKP1 component POZ" evidence="5">
    <location>
        <begin position="80"/>
        <end position="144"/>
    </location>
</feature>
<protein>
    <recommendedName>
        <fullName evidence="5">SKP1 component POZ domain-containing protein</fullName>
    </recommendedName>
</protein>
<dbReference type="InterPro" id="IPR011333">
    <property type="entry name" value="SKP1/BTB/POZ_sf"/>
</dbReference>
<dbReference type="InterPro" id="IPR036296">
    <property type="entry name" value="SKP1-like_dim_sf"/>
</dbReference>
<dbReference type="GO" id="GO:0006511">
    <property type="term" value="P:ubiquitin-dependent protein catabolic process"/>
    <property type="evidence" value="ECO:0007669"/>
    <property type="project" value="InterPro"/>
</dbReference>
<feature type="compositionally biased region" description="Basic and acidic residues" evidence="3">
    <location>
        <begin position="223"/>
        <end position="232"/>
    </location>
</feature>
<feature type="region of interest" description="Disordered" evidence="3">
    <location>
        <begin position="223"/>
        <end position="276"/>
    </location>
</feature>
<evidence type="ECO:0000313" key="7">
    <source>
        <dbReference type="Proteomes" id="UP001175271"/>
    </source>
</evidence>
<dbReference type="SUPFAM" id="SSF54695">
    <property type="entry name" value="POZ domain"/>
    <property type="match status" value="1"/>
</dbReference>
<evidence type="ECO:0000256" key="4">
    <source>
        <dbReference type="SAM" id="SignalP"/>
    </source>
</evidence>
<evidence type="ECO:0000256" key="2">
    <source>
        <dbReference type="ARBA" id="ARBA00022786"/>
    </source>
</evidence>
<dbReference type="AlphaFoldDB" id="A0AA39M610"/>
<feature type="compositionally biased region" description="Basic and acidic residues" evidence="3">
    <location>
        <begin position="244"/>
        <end position="253"/>
    </location>
</feature>
<keyword evidence="7" id="KW-1185">Reference proteome</keyword>
<dbReference type="EMBL" id="JAUCMV010000001">
    <property type="protein sequence ID" value="KAK0422267.1"/>
    <property type="molecule type" value="Genomic_DNA"/>
</dbReference>
<name>A0AA39M610_9BILA</name>
<feature type="compositionally biased region" description="Acidic residues" evidence="3">
    <location>
        <begin position="234"/>
        <end position="243"/>
    </location>
</feature>
<dbReference type="InterPro" id="IPR016897">
    <property type="entry name" value="SKP1"/>
</dbReference>